<sequence length="173" mass="19280">MASTATVTTAWEPARPSGSKQISNTDWHCRNCRNARAPDAVPTKLLSPHVARRPRRLLARIDDIGDAGVVHVHAVRSTRNGEEPQAAARTTDRRLPIFMSVHAGVVLLAWTVQMLLGSSKSLFMTWLFEGMRVVPGRGAWCGVALALSWGFFFFFFFFFFFWLLSPILGSVCV</sequence>
<feature type="transmembrane region" description="Helical" evidence="2">
    <location>
        <begin position="97"/>
        <end position="117"/>
    </location>
</feature>
<proteinExistence type="predicted"/>
<protein>
    <submittedName>
        <fullName evidence="3">Uncharacterized protein</fullName>
    </submittedName>
</protein>
<dbReference type="EMBL" id="JBBPBF010000034">
    <property type="protein sequence ID" value="KAK7607679.1"/>
    <property type="molecule type" value="Genomic_DNA"/>
</dbReference>
<comment type="caution">
    <text evidence="3">The sequence shown here is derived from an EMBL/GenBank/DDBJ whole genome shotgun (WGS) entry which is preliminary data.</text>
</comment>
<dbReference type="Proteomes" id="UP001367316">
    <property type="component" value="Unassembled WGS sequence"/>
</dbReference>
<keyword evidence="2" id="KW-0812">Transmembrane</keyword>
<feature type="transmembrane region" description="Helical" evidence="2">
    <location>
        <begin position="137"/>
        <end position="164"/>
    </location>
</feature>
<reference evidence="3 4" key="1">
    <citation type="submission" date="2024-04" db="EMBL/GenBank/DDBJ databases">
        <title>Phyllosticta paracitricarpa is synonymous to the EU quarantine fungus P. citricarpa based on phylogenomic analyses.</title>
        <authorList>
            <consortium name="Lawrence Berkeley National Laboratory"/>
            <person name="Van ingen-buijs V.A."/>
            <person name="Van westerhoven A.C."/>
            <person name="Haridas S."/>
            <person name="Skiadas P."/>
            <person name="Martin F."/>
            <person name="Groenewald J.Z."/>
            <person name="Crous P.W."/>
            <person name="Seidl M.F."/>
        </authorList>
    </citation>
    <scope>NUCLEOTIDE SEQUENCE [LARGE SCALE GENOMIC DNA]</scope>
    <source>
        <strain evidence="3 4">CBS 141358</strain>
    </source>
</reference>
<keyword evidence="2" id="KW-0472">Membrane</keyword>
<organism evidence="3 4">
    <name type="scientific">Phyllosticta paracitricarpa</name>
    <dbReference type="NCBI Taxonomy" id="2016321"/>
    <lineage>
        <taxon>Eukaryota</taxon>
        <taxon>Fungi</taxon>
        <taxon>Dikarya</taxon>
        <taxon>Ascomycota</taxon>
        <taxon>Pezizomycotina</taxon>
        <taxon>Dothideomycetes</taxon>
        <taxon>Dothideomycetes incertae sedis</taxon>
        <taxon>Botryosphaeriales</taxon>
        <taxon>Phyllostictaceae</taxon>
        <taxon>Phyllosticta</taxon>
    </lineage>
</organism>
<evidence type="ECO:0000256" key="1">
    <source>
        <dbReference type="SAM" id="MobiDB-lite"/>
    </source>
</evidence>
<evidence type="ECO:0000256" key="2">
    <source>
        <dbReference type="SAM" id="Phobius"/>
    </source>
</evidence>
<feature type="region of interest" description="Disordered" evidence="1">
    <location>
        <begin position="1"/>
        <end position="25"/>
    </location>
</feature>
<evidence type="ECO:0000313" key="4">
    <source>
        <dbReference type="Proteomes" id="UP001367316"/>
    </source>
</evidence>
<evidence type="ECO:0000313" key="3">
    <source>
        <dbReference type="EMBL" id="KAK7607679.1"/>
    </source>
</evidence>
<gene>
    <name evidence="3" type="ORF">JOL62DRAFT_258592</name>
</gene>
<keyword evidence="2" id="KW-1133">Transmembrane helix</keyword>
<accession>A0ABR1MYQ3</accession>
<name>A0ABR1MYQ3_9PEZI</name>
<keyword evidence="4" id="KW-1185">Reference proteome</keyword>